<sequence length="102" mass="11190">MNTINQTDQFRAWLTGLADKVLKGAVVSRITRAANGVFGDCHDVGDGVWEMRIHVGAGTRVYYVRDGLTVYLLLDGGGKKGQKADIAAAKALWTKIQKERKK</sequence>
<dbReference type="AlphaFoldDB" id="A0A1N6IDL6"/>
<organism evidence="1 2">
    <name type="scientific">Paraburkholderia phenazinium</name>
    <dbReference type="NCBI Taxonomy" id="60549"/>
    <lineage>
        <taxon>Bacteria</taxon>
        <taxon>Pseudomonadati</taxon>
        <taxon>Pseudomonadota</taxon>
        <taxon>Betaproteobacteria</taxon>
        <taxon>Burkholderiales</taxon>
        <taxon>Burkholderiaceae</taxon>
        <taxon>Paraburkholderia</taxon>
    </lineage>
</organism>
<name>A0A1N6IDL6_9BURK</name>
<proteinExistence type="predicted"/>
<dbReference type="InterPro" id="IPR009241">
    <property type="entry name" value="HigB-like"/>
</dbReference>
<dbReference type="EMBL" id="FSRU01000001">
    <property type="protein sequence ID" value="SIO30093.1"/>
    <property type="molecule type" value="Genomic_DNA"/>
</dbReference>
<keyword evidence="2" id="KW-1185">Reference proteome</keyword>
<dbReference type="PANTHER" id="PTHR41791">
    <property type="entry name" value="SSL7039 PROTEIN"/>
    <property type="match status" value="1"/>
</dbReference>
<dbReference type="PANTHER" id="PTHR41791:SF1">
    <property type="entry name" value="SSL7039 PROTEIN"/>
    <property type="match status" value="1"/>
</dbReference>
<dbReference type="Proteomes" id="UP000185151">
    <property type="component" value="Unassembled WGS sequence"/>
</dbReference>
<dbReference type="Pfam" id="PF05973">
    <property type="entry name" value="Gp49"/>
    <property type="match status" value="1"/>
</dbReference>
<protein>
    <submittedName>
        <fullName evidence="1">Putative addiction module killer protein</fullName>
    </submittedName>
</protein>
<dbReference type="OrthoDB" id="9800258at2"/>
<reference evidence="1 2" key="1">
    <citation type="submission" date="2016-11" db="EMBL/GenBank/DDBJ databases">
        <authorList>
            <person name="Jaros S."/>
            <person name="Januszkiewicz K."/>
            <person name="Wedrychowicz H."/>
        </authorList>
    </citation>
    <scope>NUCLEOTIDE SEQUENCE [LARGE SCALE GENOMIC DNA]</scope>
    <source>
        <strain evidence="1 2">GAS95</strain>
    </source>
</reference>
<evidence type="ECO:0000313" key="1">
    <source>
        <dbReference type="EMBL" id="SIO30093.1"/>
    </source>
</evidence>
<gene>
    <name evidence="1" type="ORF">SAMN05444165_2060</name>
</gene>
<dbReference type="NCBIfam" id="TIGR02683">
    <property type="entry name" value="upstrm_HI1419"/>
    <property type="match status" value="1"/>
</dbReference>
<dbReference type="InterPro" id="IPR014056">
    <property type="entry name" value="TypeIITA-like_toxin_pred"/>
</dbReference>
<evidence type="ECO:0000313" key="2">
    <source>
        <dbReference type="Proteomes" id="UP000185151"/>
    </source>
</evidence>
<accession>A0A1N6IDL6</accession>
<dbReference type="PIRSF" id="PIRSF028744">
    <property type="entry name" value="Addict_mod_HI1419"/>
    <property type="match status" value="1"/>
</dbReference>